<keyword evidence="4" id="KW-0539">Nucleus</keyword>
<accession>A0A0G2I1H2</accession>
<organism evidence="14 15">
    <name type="scientific">[Emmonsia] crescens</name>
    <dbReference type="NCBI Taxonomy" id="73230"/>
    <lineage>
        <taxon>Eukaryota</taxon>
        <taxon>Fungi</taxon>
        <taxon>Dikarya</taxon>
        <taxon>Ascomycota</taxon>
        <taxon>Pezizomycotina</taxon>
        <taxon>Eurotiomycetes</taxon>
        <taxon>Eurotiomycetidae</taxon>
        <taxon>Onygenales</taxon>
        <taxon>Ajellomycetaceae</taxon>
        <taxon>Emergomyces</taxon>
    </lineage>
</organism>
<feature type="region of interest" description="Disordered" evidence="10">
    <location>
        <begin position="434"/>
        <end position="478"/>
    </location>
</feature>
<evidence type="ECO:0000256" key="3">
    <source>
        <dbReference type="ARBA" id="ARBA00022884"/>
    </source>
</evidence>
<dbReference type="Pfam" id="PF10433">
    <property type="entry name" value="Beta-prop_RSE1_1st"/>
    <property type="match status" value="1"/>
</dbReference>
<dbReference type="Pfam" id="PF23726">
    <property type="entry name" value="Beta-prop_RSE1_2nd"/>
    <property type="match status" value="1"/>
</dbReference>
<dbReference type="InterPro" id="IPR015943">
    <property type="entry name" value="WD40/YVTN_repeat-like_dom_sf"/>
</dbReference>
<dbReference type="GO" id="GO:0005634">
    <property type="term" value="C:nucleus"/>
    <property type="evidence" value="ECO:0007669"/>
    <property type="project" value="UniProtKB-SubCell"/>
</dbReference>
<evidence type="ECO:0000259" key="12">
    <source>
        <dbReference type="Pfam" id="PF10433"/>
    </source>
</evidence>
<evidence type="ECO:0000259" key="11">
    <source>
        <dbReference type="Pfam" id="PF03178"/>
    </source>
</evidence>
<comment type="function">
    <text evidence="5">RNA-binding component of the cleavage and polyadenylation factor (CPF) complex, which plays a key role in polyadenylation-dependent pre-mRNA 3'-end formation and cooperates with cleavage factors including the CFIA complex and NAB4/CFIB. Involved in poly(A) site recognition. May be involved in coupling transcription termination and mRNA 3'-end formation.</text>
</comment>
<comment type="similarity">
    <text evidence="6">Belongs to the CFT1 family.</text>
</comment>
<comment type="caution">
    <text evidence="14">The sequence shown here is derived from an EMBL/GenBank/DDBJ whole genome shotgun (WGS) entry which is preliminary data.</text>
</comment>
<evidence type="ECO:0000256" key="8">
    <source>
        <dbReference type="ARBA" id="ARBA00039443"/>
    </source>
</evidence>
<evidence type="ECO:0000256" key="5">
    <source>
        <dbReference type="ARBA" id="ARBA00037232"/>
    </source>
</evidence>
<keyword evidence="2" id="KW-0507">mRNA processing</keyword>
<dbReference type="InterPro" id="IPR004871">
    <property type="entry name" value="RSE1/DDB1/CPSF1_C"/>
</dbReference>
<dbReference type="FunFam" id="2.130.10.10:FF:000625">
    <property type="entry name" value="mRNA cleavage and polyadenylation factor subunit"/>
    <property type="match status" value="1"/>
</dbReference>
<name>A0A0G2I1H2_9EURO</name>
<feature type="domain" description="RSE1/DDB1/CPSF1 C-terminal" evidence="11">
    <location>
        <begin position="1039"/>
        <end position="1379"/>
    </location>
</feature>
<reference evidence="15" key="1">
    <citation type="journal article" date="2015" name="PLoS Genet.">
        <title>The dynamic genome and transcriptome of the human fungal pathogen Blastomyces and close relative Emmonsia.</title>
        <authorList>
            <person name="Munoz J.F."/>
            <person name="Gauthier G.M."/>
            <person name="Desjardins C.A."/>
            <person name="Gallo J.E."/>
            <person name="Holder J."/>
            <person name="Sullivan T.D."/>
            <person name="Marty A.J."/>
            <person name="Carmen J.C."/>
            <person name="Chen Z."/>
            <person name="Ding L."/>
            <person name="Gujja S."/>
            <person name="Magrini V."/>
            <person name="Misas E."/>
            <person name="Mitreva M."/>
            <person name="Priest M."/>
            <person name="Saif S."/>
            <person name="Whiston E.A."/>
            <person name="Young S."/>
            <person name="Zeng Q."/>
            <person name="Goldman W.E."/>
            <person name="Mardis E.R."/>
            <person name="Taylor J.W."/>
            <person name="McEwen J.G."/>
            <person name="Clay O.K."/>
            <person name="Klein B.S."/>
            <person name="Cuomo C.A."/>
        </authorList>
    </citation>
    <scope>NUCLEOTIDE SEQUENCE [LARGE SCALE GENOMIC DNA]</scope>
    <source>
        <strain evidence="15">UAMH 3008</strain>
    </source>
</reference>
<dbReference type="GO" id="GO:0006397">
    <property type="term" value="P:mRNA processing"/>
    <property type="evidence" value="ECO:0007669"/>
    <property type="project" value="UniProtKB-KW"/>
</dbReference>
<dbReference type="EMBL" id="LCZI01000886">
    <property type="protein sequence ID" value="KKZ63985.1"/>
    <property type="molecule type" value="Genomic_DNA"/>
</dbReference>
<evidence type="ECO:0000256" key="6">
    <source>
        <dbReference type="ARBA" id="ARBA00038304"/>
    </source>
</evidence>
<dbReference type="FunFam" id="2.130.10.10:FF:000788">
    <property type="entry name" value="mRNA cleavage and polyadenylation factor subunit"/>
    <property type="match status" value="1"/>
</dbReference>
<feature type="compositionally biased region" description="Acidic residues" evidence="10">
    <location>
        <begin position="452"/>
        <end position="478"/>
    </location>
</feature>
<dbReference type="PANTHER" id="PTHR10644">
    <property type="entry name" value="DNA REPAIR/RNA PROCESSING CPSF FAMILY"/>
    <property type="match status" value="1"/>
</dbReference>
<dbReference type="InterPro" id="IPR018846">
    <property type="entry name" value="Beta-prop_RSE1/DDB1/CPSF1_1st"/>
</dbReference>
<dbReference type="Gene3D" id="1.10.150.910">
    <property type="match status" value="1"/>
</dbReference>
<dbReference type="Proteomes" id="UP000034164">
    <property type="component" value="Unassembled WGS sequence"/>
</dbReference>
<evidence type="ECO:0000313" key="15">
    <source>
        <dbReference type="Proteomes" id="UP000034164"/>
    </source>
</evidence>
<dbReference type="Pfam" id="PF03178">
    <property type="entry name" value="CPSF_A"/>
    <property type="match status" value="1"/>
</dbReference>
<feature type="compositionally biased region" description="Acidic residues" evidence="10">
    <location>
        <begin position="177"/>
        <end position="186"/>
    </location>
</feature>
<dbReference type="Gene3D" id="2.130.10.10">
    <property type="entry name" value="YVTN repeat-like/Quinoprotein amine dehydrogenase"/>
    <property type="match status" value="2"/>
</dbReference>
<feature type="region of interest" description="Disordered" evidence="10">
    <location>
        <begin position="177"/>
        <end position="207"/>
    </location>
</feature>
<evidence type="ECO:0000256" key="7">
    <source>
        <dbReference type="ARBA" id="ARBA00039187"/>
    </source>
</evidence>
<dbReference type="OrthoDB" id="6109at2759"/>
<dbReference type="VEuPathDB" id="FungiDB:EMCG_01739"/>
<feature type="domain" description="RSE1/DDB1/CPSF1 first beta-propeller" evidence="12">
    <location>
        <begin position="14"/>
        <end position="432"/>
    </location>
</feature>
<evidence type="ECO:0000256" key="9">
    <source>
        <dbReference type="ARBA" id="ARBA00041264"/>
    </source>
</evidence>
<dbReference type="InterPro" id="IPR058543">
    <property type="entry name" value="Beta-prop_RSE1/DDB1/CPSF1_2nd"/>
</dbReference>
<feature type="domain" description="RSE1/DDB1/CPSF1 second beta-propeller" evidence="13">
    <location>
        <begin position="575"/>
        <end position="970"/>
    </location>
</feature>
<dbReference type="InterPro" id="IPR050358">
    <property type="entry name" value="RSE1/DDB1/CFT1"/>
</dbReference>
<feature type="compositionally biased region" description="Basic and acidic residues" evidence="10">
    <location>
        <begin position="187"/>
        <end position="203"/>
    </location>
</feature>
<evidence type="ECO:0000259" key="13">
    <source>
        <dbReference type="Pfam" id="PF23726"/>
    </source>
</evidence>
<evidence type="ECO:0000313" key="14">
    <source>
        <dbReference type="EMBL" id="KKZ63985.1"/>
    </source>
</evidence>
<sequence length="1414" mass="155311">MQCYTELLPPSGATHALSVPFLSGTSNNLIVAKTTLLQVFNLVNVVYGSGHGPSDEKTRSQYSKLVLVAEYALSGTITDLGRVKTLDSKSGGEAVLVATRNAKLSLIEWDPEKHQISTTSIHYYERDDVHISPWTPNLANCPSHLTVDPSSRCAVLNFGKKNLAILPFHQVGDDLVMDDFDSDRDEEPPKDTDHAAEGQDEANKSNGPVFQTPYASSFVLPIAALEPSMLHPISLAFLYEYREPTFGVLYSQVATSSALLHDRKDVVFYSVFTLDLEQRASTTLLSVPRLPNDLFRVVPLPPPVGGALLVGSNELVHIDQAGKTNAVGVNEFAREASSFSMADQSDLEMRLEGSVVEQLGTENGDMLLVLLNGTMAILSFKLDGRSVSGISLRLVPDLAGGAILRAKPSCSVSVGRGKIFFGSEEGDSVLIGWSRPSTRAKDPPAQVAGEDNIAELSEEEEDEEEEEEEEDDDDDEDAYEDDLYATPMTTGIKARSSISVNGSSLNDYIFRIHDRLWNLGPMRDLTLGRPPGPRDKDKRQPVSSLSANLELVTTQGYGKAGGLAILRREIDPYVIDSLMIKDTDGARSVHVKDPKLPSQSGSLPLNAGSNYDHYLLLSKSKGLDKEKSVVYTMSSGGLEETRAPEFNPNEDRTIDIGTLAGGTRVVQVLKGEVRSYDSGLGLAQIFPVWDEDMSEEKSVVHASFADPYVLIIRDDQSVLLLQADESGDLDEIETDGIINSTTWISGSLYQDKHRSFMSYEGGPNRKPSDNVLLFLLNSESKLYIFRLPNASEPVFTAESVDLLPQILSTEPPPRRATYRETLTEILVADLGDSVSRTPYLILRSNNSDLVLYEPYHSTHSAEKQSSDLRFVKIVNHHFPKFHPDSNLDNISESGRALPKPLRALGDVCGYRTVFMPGNSPCFIIKSSTSIPHVMNLRGKTVHSLSSFNIPACEKGFVYVDTDNVVRMCRFPRNTHFDGSWATRKIGLGEQVDTVEYSSSSETYILGTSQKVDFKLPEDDEIHPEWRNEMISFLPQIDKGSVKLLSPRTWSIIDSYPLRTAERIMCVKCLNLEVSEITHERKDMITVGTALTRGEDIAARGCIYIFEVIEVVPDVDRPETNRKLKLIAKEEVKGAVTSLSGIGGQGFLIAAQGQKCIVRGLKEDGSLLPVTFMDMQCYVSVLKELKGTGMCIMGDALKGLWFAGYSEEPYKLSLFSKDDGTLQVMAADFLPDGKRLYLLVADDDCNIHVLQYDPEDPGSSKGDRLLHRSTFHTGHFASTLTLLPRTAISSQGPDANPDMMDLDSSGPLHHVLVTSETGSIALITPVTEISYRRLSALQSQLINALEHPCGLNPRAFRAVESDGIGGRGMVDGDLLQRWLDLGTQRKAEIANRVGADVWEIRADLEAIGKGGLGYL</sequence>
<comment type="subcellular location">
    <subcellularLocation>
        <location evidence="1">Nucleus</location>
    </subcellularLocation>
</comment>
<protein>
    <recommendedName>
        <fullName evidence="8">Protein CFT1</fullName>
    </recommendedName>
    <alternativeName>
        <fullName evidence="9">Cleavage factor two protein 1</fullName>
    </alternativeName>
    <alternativeName>
        <fullName evidence="7">Protein cft1</fullName>
    </alternativeName>
</protein>
<gene>
    <name evidence="14" type="ORF">EMCG_01739</name>
</gene>
<evidence type="ECO:0000256" key="10">
    <source>
        <dbReference type="SAM" id="MobiDB-lite"/>
    </source>
</evidence>
<dbReference type="GO" id="GO:0003723">
    <property type="term" value="F:RNA binding"/>
    <property type="evidence" value="ECO:0007669"/>
    <property type="project" value="UniProtKB-KW"/>
</dbReference>
<evidence type="ECO:0000256" key="4">
    <source>
        <dbReference type="ARBA" id="ARBA00023242"/>
    </source>
</evidence>
<proteinExistence type="inferred from homology"/>
<evidence type="ECO:0000256" key="2">
    <source>
        <dbReference type="ARBA" id="ARBA00022664"/>
    </source>
</evidence>
<keyword evidence="3" id="KW-0694">RNA-binding</keyword>
<evidence type="ECO:0000256" key="1">
    <source>
        <dbReference type="ARBA" id="ARBA00004123"/>
    </source>
</evidence>